<dbReference type="CDD" id="cd00093">
    <property type="entry name" value="HTH_XRE"/>
    <property type="match status" value="1"/>
</dbReference>
<keyword evidence="3" id="KW-1185">Reference proteome</keyword>
<protein>
    <submittedName>
        <fullName evidence="2">Helix-turn-helix domain-containing protein</fullName>
    </submittedName>
</protein>
<dbReference type="SMART" id="SM00530">
    <property type="entry name" value="HTH_XRE"/>
    <property type="match status" value="1"/>
</dbReference>
<dbReference type="Pfam" id="PF19054">
    <property type="entry name" value="DUF5753"/>
    <property type="match status" value="1"/>
</dbReference>
<proteinExistence type="predicted"/>
<organism evidence="2 3">
    <name type="scientific">Streptosporangium canum</name>
    <dbReference type="NCBI Taxonomy" id="324952"/>
    <lineage>
        <taxon>Bacteria</taxon>
        <taxon>Bacillati</taxon>
        <taxon>Actinomycetota</taxon>
        <taxon>Actinomycetes</taxon>
        <taxon>Streptosporangiales</taxon>
        <taxon>Streptosporangiaceae</taxon>
        <taxon>Streptosporangium</taxon>
    </lineage>
</organism>
<reference evidence="3" key="1">
    <citation type="submission" date="2016-10" db="EMBL/GenBank/DDBJ databases">
        <authorList>
            <person name="Varghese N."/>
            <person name="Submissions S."/>
        </authorList>
    </citation>
    <scope>NUCLEOTIDE SEQUENCE [LARGE SCALE GENOMIC DNA]</scope>
    <source>
        <strain evidence="3">CGMCC 4.2126</strain>
    </source>
</reference>
<evidence type="ECO:0000259" key="1">
    <source>
        <dbReference type="PROSITE" id="PS50943"/>
    </source>
</evidence>
<dbReference type="InterPro" id="IPR043917">
    <property type="entry name" value="DUF5753"/>
</dbReference>
<dbReference type="SUPFAM" id="SSF47413">
    <property type="entry name" value="lambda repressor-like DNA-binding domains"/>
    <property type="match status" value="1"/>
</dbReference>
<dbReference type="AlphaFoldDB" id="A0A1I4DHW6"/>
<dbReference type="GeneID" id="96302984"/>
<dbReference type="PROSITE" id="PS50943">
    <property type="entry name" value="HTH_CROC1"/>
    <property type="match status" value="1"/>
</dbReference>
<dbReference type="EMBL" id="FOQY01000041">
    <property type="protein sequence ID" value="SFK93208.1"/>
    <property type="molecule type" value="Genomic_DNA"/>
</dbReference>
<accession>A0A1I4DHW6</accession>
<gene>
    <name evidence="2" type="ORF">SAMN05216275_14198</name>
</gene>
<dbReference type="InterPro" id="IPR010982">
    <property type="entry name" value="Lambda_DNA-bd_dom_sf"/>
</dbReference>
<evidence type="ECO:0000313" key="2">
    <source>
        <dbReference type="EMBL" id="SFK93208.1"/>
    </source>
</evidence>
<feature type="domain" description="HTH cro/C1-type" evidence="1">
    <location>
        <begin position="16"/>
        <end position="71"/>
    </location>
</feature>
<sequence>MSGSPTVQRRRLSAELIRLRQEAGLTAEEVSERLEWSRGRLHHMETNKWVRPDLGNIRALLDVYSVTDEQVRDAILDLARRSREKGCWAKYSDVFRGSLPGFEADATQIRAYDGMLINGLLQTANYAAAVFRGGQVLGDEAVKRRVEARLARQDVLHRPDPPSLWTIVDEAALRKLVGGKEVMVEQLRHLIEMAARPNITLQIVPDSVGAHAGTAGSFILMDFAADLDPSVVYLETATDSLYLEKAEELNEYTLIFTRVVASAMTPEESIRYAASLVDQLNR</sequence>
<evidence type="ECO:0000313" key="3">
    <source>
        <dbReference type="Proteomes" id="UP000199111"/>
    </source>
</evidence>
<dbReference type="Proteomes" id="UP000199111">
    <property type="component" value="Unassembled WGS sequence"/>
</dbReference>
<dbReference type="RefSeq" id="WP_093891518.1">
    <property type="nucleotide sequence ID" value="NZ_FOQY01000041.1"/>
</dbReference>
<name>A0A1I4DHW6_9ACTN</name>
<dbReference type="Pfam" id="PF13560">
    <property type="entry name" value="HTH_31"/>
    <property type="match status" value="1"/>
</dbReference>
<dbReference type="GO" id="GO:0003677">
    <property type="term" value="F:DNA binding"/>
    <property type="evidence" value="ECO:0007669"/>
    <property type="project" value="InterPro"/>
</dbReference>
<dbReference type="Gene3D" id="1.10.260.40">
    <property type="entry name" value="lambda repressor-like DNA-binding domains"/>
    <property type="match status" value="1"/>
</dbReference>
<dbReference type="InterPro" id="IPR001387">
    <property type="entry name" value="Cro/C1-type_HTH"/>
</dbReference>